<dbReference type="AlphaFoldDB" id="A0A3S3QT70"/>
<accession>A0A3S3QT70</accession>
<reference evidence="1 2" key="1">
    <citation type="submission" date="2017-01" db="EMBL/GenBank/DDBJ databases">
        <title>The cable genome- insights into the physiology and evolution of filamentous bacteria capable of sulfide oxidation via long distance electron transfer.</title>
        <authorList>
            <person name="Schreiber L."/>
            <person name="Bjerg J.T."/>
            <person name="Boggild A."/>
            <person name="Van De Vossenberg J."/>
            <person name="Meysman F."/>
            <person name="Nielsen L.P."/>
            <person name="Schramm A."/>
            <person name="Kjeldsen K.U."/>
        </authorList>
    </citation>
    <scope>NUCLEOTIDE SEQUENCE [LARGE SCALE GENOMIC DNA]</scope>
    <source>
        <strain evidence="1">MCF</strain>
    </source>
</reference>
<gene>
    <name evidence="1" type="ORF">H206_03450</name>
</gene>
<name>A0A3S3QT70_9BACT</name>
<keyword evidence="2" id="KW-1185">Reference proteome</keyword>
<dbReference type="EMBL" id="MTKO01000045">
    <property type="protein sequence ID" value="RWX46988.1"/>
    <property type="molecule type" value="Genomic_DNA"/>
</dbReference>
<evidence type="ECO:0000313" key="1">
    <source>
        <dbReference type="EMBL" id="RWX46988.1"/>
    </source>
</evidence>
<dbReference type="Proteomes" id="UP000287853">
    <property type="component" value="Unassembled WGS sequence"/>
</dbReference>
<comment type="caution">
    <text evidence="1">The sequence shown here is derived from an EMBL/GenBank/DDBJ whole genome shotgun (WGS) entry which is preliminary data.</text>
</comment>
<proteinExistence type="predicted"/>
<sequence>MFLRGGTEKSTFFIHLCLLFRCIGDNMPPTILYPTDYSGTFAPDNIFQKLYKELPYVRPGHPPGIYL</sequence>
<organism evidence="1 2">
    <name type="scientific">Candidatus Electrothrix aarhusensis</name>
    <dbReference type="NCBI Taxonomy" id="1859131"/>
    <lineage>
        <taxon>Bacteria</taxon>
        <taxon>Pseudomonadati</taxon>
        <taxon>Thermodesulfobacteriota</taxon>
        <taxon>Desulfobulbia</taxon>
        <taxon>Desulfobulbales</taxon>
        <taxon>Desulfobulbaceae</taxon>
        <taxon>Candidatus Electrothrix</taxon>
    </lineage>
</organism>
<protein>
    <submittedName>
        <fullName evidence="1">Uncharacterized protein</fullName>
    </submittedName>
</protein>
<evidence type="ECO:0000313" key="2">
    <source>
        <dbReference type="Proteomes" id="UP000287853"/>
    </source>
</evidence>